<reference evidence="2" key="1">
    <citation type="journal article" date="2020" name="Nat. Commun.">
        <title>Genome assembly of wild tea tree DASZ reveals pedigree and selection history of tea varieties.</title>
        <authorList>
            <person name="Zhang W."/>
            <person name="Zhang Y."/>
            <person name="Qiu H."/>
            <person name="Guo Y."/>
            <person name="Wan H."/>
            <person name="Zhang X."/>
            <person name="Scossa F."/>
            <person name="Alseekh S."/>
            <person name="Zhang Q."/>
            <person name="Wang P."/>
            <person name="Xu L."/>
            <person name="Schmidt M.H."/>
            <person name="Jia X."/>
            <person name="Li D."/>
            <person name="Zhu A."/>
            <person name="Guo F."/>
            <person name="Chen W."/>
            <person name="Ni D."/>
            <person name="Usadel B."/>
            <person name="Fernie A.R."/>
            <person name="Wen W."/>
        </authorList>
    </citation>
    <scope>NUCLEOTIDE SEQUENCE [LARGE SCALE GENOMIC DNA]</scope>
    <source>
        <strain evidence="2">cv. G240</strain>
    </source>
</reference>
<evidence type="ECO:0000313" key="1">
    <source>
        <dbReference type="EMBL" id="KAF5938804.1"/>
    </source>
</evidence>
<proteinExistence type="predicted"/>
<dbReference type="AlphaFoldDB" id="A0A7J7GHA5"/>
<sequence length="52" mass="5847">MVTELSLSILSKLGLFKYFFVEFLLSVGETAAKVGSMNEAPAKEWLEKSKMF</sequence>
<accession>A0A7J7GHA5</accession>
<evidence type="ECO:0000313" key="2">
    <source>
        <dbReference type="Proteomes" id="UP000593564"/>
    </source>
</evidence>
<dbReference type="Proteomes" id="UP000593564">
    <property type="component" value="Unassembled WGS sequence"/>
</dbReference>
<comment type="caution">
    <text evidence="1">The sequence shown here is derived from an EMBL/GenBank/DDBJ whole genome shotgun (WGS) entry which is preliminary data.</text>
</comment>
<gene>
    <name evidence="1" type="ORF">HYC85_023063</name>
</gene>
<dbReference type="EMBL" id="JACBKZ010000011">
    <property type="protein sequence ID" value="KAF5938804.1"/>
    <property type="molecule type" value="Genomic_DNA"/>
</dbReference>
<name>A0A7J7GHA5_CAMSI</name>
<reference evidence="1 2" key="2">
    <citation type="submission" date="2020-07" db="EMBL/GenBank/DDBJ databases">
        <title>Genome assembly of wild tea tree DASZ reveals pedigree and selection history of tea varieties.</title>
        <authorList>
            <person name="Zhang W."/>
        </authorList>
    </citation>
    <scope>NUCLEOTIDE SEQUENCE [LARGE SCALE GENOMIC DNA]</scope>
    <source>
        <strain evidence="2">cv. G240</strain>
        <tissue evidence="1">Leaf</tissue>
    </source>
</reference>
<keyword evidence="2" id="KW-1185">Reference proteome</keyword>
<protein>
    <submittedName>
        <fullName evidence="1">Uncharacterized protein</fullName>
    </submittedName>
</protein>
<organism evidence="1 2">
    <name type="scientific">Camellia sinensis</name>
    <name type="common">Tea plant</name>
    <name type="synonym">Thea sinensis</name>
    <dbReference type="NCBI Taxonomy" id="4442"/>
    <lineage>
        <taxon>Eukaryota</taxon>
        <taxon>Viridiplantae</taxon>
        <taxon>Streptophyta</taxon>
        <taxon>Embryophyta</taxon>
        <taxon>Tracheophyta</taxon>
        <taxon>Spermatophyta</taxon>
        <taxon>Magnoliopsida</taxon>
        <taxon>eudicotyledons</taxon>
        <taxon>Gunneridae</taxon>
        <taxon>Pentapetalae</taxon>
        <taxon>asterids</taxon>
        <taxon>Ericales</taxon>
        <taxon>Theaceae</taxon>
        <taxon>Camellia</taxon>
    </lineage>
</organism>